<evidence type="ECO:0000259" key="2">
    <source>
        <dbReference type="Pfam" id="PF23030"/>
    </source>
</evidence>
<evidence type="ECO:0000256" key="1">
    <source>
        <dbReference type="SAM" id="MobiDB-lite"/>
    </source>
</evidence>
<dbReference type="EMBL" id="CAJGYO010000018">
    <property type="protein sequence ID" value="CAD6336949.1"/>
    <property type="molecule type" value="Genomic_DNA"/>
</dbReference>
<gene>
    <name evidence="3" type="ORF">NCGR_LOCUS61047</name>
</gene>
<dbReference type="InterPro" id="IPR057031">
    <property type="entry name" value="SFR19-like_C"/>
</dbReference>
<dbReference type="AlphaFoldDB" id="A0A811S5X7"/>
<feature type="compositionally biased region" description="Pro residues" evidence="1">
    <location>
        <begin position="300"/>
        <end position="328"/>
    </location>
</feature>
<dbReference type="PANTHER" id="PTHR36886:SF7">
    <property type="entry name" value="EXPRESSED PROTEIN"/>
    <property type="match status" value="1"/>
</dbReference>
<proteinExistence type="predicted"/>
<feature type="compositionally biased region" description="Polar residues" evidence="1">
    <location>
        <begin position="799"/>
        <end position="815"/>
    </location>
</feature>
<feature type="region of interest" description="Disordered" evidence="1">
    <location>
        <begin position="789"/>
        <end position="830"/>
    </location>
</feature>
<comment type="caution">
    <text evidence="3">The sequence shown here is derived from an EMBL/GenBank/DDBJ whole genome shotgun (WGS) entry which is preliminary data.</text>
</comment>
<dbReference type="OrthoDB" id="1935339at2759"/>
<keyword evidence="4" id="KW-1185">Reference proteome</keyword>
<name>A0A811S5X7_9POAL</name>
<feature type="compositionally biased region" description="Basic and acidic residues" evidence="1">
    <location>
        <begin position="513"/>
        <end position="539"/>
    </location>
</feature>
<feature type="compositionally biased region" description="Acidic residues" evidence="1">
    <location>
        <begin position="373"/>
        <end position="384"/>
    </location>
</feature>
<sequence>MDESVRKVLLIKRGQPSSRKGKSNIGVRQSPLKKGRKLQGSVRQSPLKKGCKLQGNEKGATGKFKSRFSVHRILELVHGFDEDQEKWIVESGHGSLLSMSEFCIPVKLVKWIMQHTDPLLREFRFDGKVIVFDRPLVCKILGFENGTKPLDLSVDLERVDEFLKMHDQYRDGVRAKAEKEVSREGLIDSGARDVRAGRELQSTLSPWRAAAAPAASWGGWVLSPATCATAASAIPTAPWIAASAWAIPAWRAATSEPAIPLCAAWSDAPDANAAAAERLCAHANARDAASATSYASGPPQYLPLPPPPPRPSAPPPSPPPPPPPPPPAASQSPPHTPGVAQSWDAEAEAKEGASDGGRFAKTLEPATQLIVSDDSDMDMDGDEDSPSRQPLTPENSSLVTAECAGNVNVSKSISDVSSPGKDLPPGSGENAKSAHATEDGGSAFRLIQGYASDDSANETDAGPEGASTLVILPEDNMHSHSSDRNTEVDYQKHVDAKGNVNTPHSTEQNGKAENYHLKDESNPVKHGTDVLGHLAKEDTSDSEFEGGQSSKRHGRRQKKRTRSKSPQGRSGSPVGANKCSPSQSSSPGKQSRPPFAKQVHPAGDGNDSGGKVAQQEGLALTSKLDSSSNDLIGKVGDNAAFDVALGQHCHSDNLISEHSQPVAASAGTHKMQRPCPPSESQSDLNVSSSAGDPILMSQPAAGVPYMSVQTTKSSMASDHLQPHPQSLCPPEHMSSSNTIQPPGQPTFATSEFPQMQLQHKVIAPANEFLQNQMRSYPPQDVSHPRPFNFHHHTLPPAIPSNQQPSGVGLSYSSHQPPYGQHQPPVNLDSGSNLVYPSFQRFPSNLPGSNNLGPLSDVDLTKSSIKPHYNPFASTFDKTDPSLDIGDPVSPNAIGSVSTTAEHMNTLSPFGRSRTHAHESSAEPVPNKQKLFRQEFASGAPYDPLLDSIEPSSSSINKVDLRKEKNWSAADSRDASKLMNLEMDTENMYGLGVVAESEVEGLGEVAADTETGVVENASPEFLGAKDWNSDIPGDVDNDQTLDKNKKGKDSRSMKLFKIAIADFVKEVLKPSWRQGNMSKEAFKTIVRKTVDKVSNSVPSSHIPKTPAKMKHYVQSSQKKVTKLVMGYVDKYVKP</sequence>
<feature type="compositionally biased region" description="Polar residues" evidence="1">
    <location>
        <begin position="678"/>
        <end position="690"/>
    </location>
</feature>
<feature type="region of interest" description="Disordered" evidence="1">
    <location>
        <begin position="716"/>
        <end position="741"/>
    </location>
</feature>
<evidence type="ECO:0000313" key="4">
    <source>
        <dbReference type="Proteomes" id="UP000604825"/>
    </source>
</evidence>
<feature type="compositionally biased region" description="Polar residues" evidence="1">
    <location>
        <begin position="388"/>
        <end position="399"/>
    </location>
</feature>
<dbReference type="Pfam" id="PF23030">
    <property type="entry name" value="SCAF11-like_C"/>
    <property type="match status" value="1"/>
</dbReference>
<feature type="region of interest" description="Disordered" evidence="1">
    <location>
        <begin position="652"/>
        <end position="690"/>
    </location>
</feature>
<feature type="region of interest" description="Disordered" evidence="1">
    <location>
        <begin position="10"/>
        <end position="56"/>
    </location>
</feature>
<dbReference type="PANTHER" id="PTHR36886">
    <property type="entry name" value="PROTEIN FRIGIDA-ESSENTIAL 1"/>
    <property type="match status" value="1"/>
</dbReference>
<protein>
    <recommendedName>
        <fullName evidence="2">SFR19-like C-terminal domain-containing protein</fullName>
    </recommendedName>
</protein>
<evidence type="ECO:0000313" key="3">
    <source>
        <dbReference type="EMBL" id="CAD6336949.1"/>
    </source>
</evidence>
<accession>A0A811S5X7</accession>
<dbReference type="InterPro" id="IPR052650">
    <property type="entry name" value="Zinc_finger_CCCH"/>
</dbReference>
<feature type="domain" description="SFR19-like C-terminal" evidence="2">
    <location>
        <begin position="1058"/>
        <end position="1117"/>
    </location>
</feature>
<reference evidence="3" key="1">
    <citation type="submission" date="2020-10" db="EMBL/GenBank/DDBJ databases">
        <authorList>
            <person name="Han B."/>
            <person name="Lu T."/>
            <person name="Zhao Q."/>
            <person name="Huang X."/>
            <person name="Zhao Y."/>
        </authorList>
    </citation>
    <scope>NUCLEOTIDE SEQUENCE</scope>
</reference>
<feature type="compositionally biased region" description="Polar residues" evidence="1">
    <location>
        <begin position="499"/>
        <end position="511"/>
    </location>
</feature>
<feature type="compositionally biased region" description="Basic and acidic residues" evidence="1">
    <location>
        <begin position="475"/>
        <end position="496"/>
    </location>
</feature>
<feature type="region of interest" description="Disordered" evidence="1">
    <location>
        <begin position="291"/>
        <end position="634"/>
    </location>
</feature>
<organism evidence="3 4">
    <name type="scientific">Miscanthus lutarioriparius</name>
    <dbReference type="NCBI Taxonomy" id="422564"/>
    <lineage>
        <taxon>Eukaryota</taxon>
        <taxon>Viridiplantae</taxon>
        <taxon>Streptophyta</taxon>
        <taxon>Embryophyta</taxon>
        <taxon>Tracheophyta</taxon>
        <taxon>Spermatophyta</taxon>
        <taxon>Magnoliopsida</taxon>
        <taxon>Liliopsida</taxon>
        <taxon>Poales</taxon>
        <taxon>Poaceae</taxon>
        <taxon>PACMAD clade</taxon>
        <taxon>Panicoideae</taxon>
        <taxon>Andropogonodae</taxon>
        <taxon>Andropogoneae</taxon>
        <taxon>Saccharinae</taxon>
        <taxon>Miscanthus</taxon>
    </lineage>
</organism>
<feature type="compositionally biased region" description="Low complexity" evidence="1">
    <location>
        <begin position="580"/>
        <end position="594"/>
    </location>
</feature>
<dbReference type="Proteomes" id="UP000604825">
    <property type="component" value="Unassembled WGS sequence"/>
</dbReference>
<feature type="compositionally biased region" description="Polar residues" evidence="1">
    <location>
        <begin position="407"/>
        <end position="417"/>
    </location>
</feature>
<feature type="compositionally biased region" description="Basic residues" evidence="1">
    <location>
        <begin position="550"/>
        <end position="563"/>
    </location>
</feature>